<protein>
    <submittedName>
        <fullName evidence="1">Uncharacterized protein</fullName>
    </submittedName>
</protein>
<dbReference type="GeneID" id="41838863"/>
<accession>A0A106C028</accession>
<reference evidence="1 2" key="1">
    <citation type="submission" date="2016-01" db="EMBL/GenBank/DDBJ databases">
        <title>Draft genome of the antarctic isolate Shewanella frigidimarina Ag06-30.</title>
        <authorList>
            <person name="Parmeciano Di Noto G."/>
            <person name="Vazquez S."/>
            <person name="Mac Cormack W."/>
            <person name="Iriarte A."/>
            <person name="Quiroga C."/>
        </authorList>
    </citation>
    <scope>NUCLEOTIDE SEQUENCE [LARGE SCALE GENOMIC DNA]</scope>
    <source>
        <strain evidence="1 2">Ag06-30</strain>
    </source>
</reference>
<gene>
    <name evidence="1" type="ORF">AWJ07_04120</name>
</gene>
<sequence>MTQVAYQINDRRDKDVIHHDEHWNLTTADQKLALYDLHRYGYRLLFVRHMLKGPVAVISQQDDIAAIYADGEVDLRPLITLRESH</sequence>
<dbReference type="EMBL" id="LRDC01000018">
    <property type="protein sequence ID" value="KVX01772.1"/>
    <property type="molecule type" value="Genomic_DNA"/>
</dbReference>
<organism evidence="1">
    <name type="scientific">Shewanella frigidimarina</name>
    <dbReference type="NCBI Taxonomy" id="56812"/>
    <lineage>
        <taxon>Bacteria</taxon>
        <taxon>Pseudomonadati</taxon>
        <taxon>Pseudomonadota</taxon>
        <taxon>Gammaproteobacteria</taxon>
        <taxon>Alteromonadales</taxon>
        <taxon>Shewanellaceae</taxon>
        <taxon>Shewanella</taxon>
    </lineage>
</organism>
<proteinExistence type="predicted"/>
<dbReference type="AlphaFoldDB" id="A0A106C028"/>
<comment type="caution">
    <text evidence="1">The sequence shown here is derived from an EMBL/GenBank/DDBJ whole genome shotgun (WGS) entry which is preliminary data.</text>
</comment>
<evidence type="ECO:0000313" key="1">
    <source>
        <dbReference type="EMBL" id="KVX01772.1"/>
    </source>
</evidence>
<dbReference type="Proteomes" id="UP000055702">
    <property type="component" value="Unassembled WGS sequence"/>
</dbReference>
<dbReference type="RefSeq" id="WP_011638916.1">
    <property type="nucleotide sequence ID" value="NZ_JBBMQR010000007.1"/>
</dbReference>
<evidence type="ECO:0000313" key="2">
    <source>
        <dbReference type="Proteomes" id="UP000055702"/>
    </source>
</evidence>
<name>A0A106C028_SHEFR</name>
<dbReference type="OMA" id="LAFIMQN"/>